<gene>
    <name evidence="2" type="ORF">CLEP1334_LOCUS21327</name>
</gene>
<reference evidence="2" key="1">
    <citation type="submission" date="2021-01" db="EMBL/GenBank/DDBJ databases">
        <authorList>
            <person name="Corre E."/>
            <person name="Pelletier E."/>
            <person name="Niang G."/>
            <person name="Scheremetjew M."/>
            <person name="Finn R."/>
            <person name="Kale V."/>
            <person name="Holt S."/>
            <person name="Cochrane G."/>
            <person name="Meng A."/>
            <person name="Brown T."/>
            <person name="Cohen L."/>
        </authorList>
    </citation>
    <scope>NUCLEOTIDE SEQUENCE</scope>
    <source>
        <strain evidence="2">RCC1130</strain>
    </source>
</reference>
<feature type="compositionally biased region" description="Polar residues" evidence="1">
    <location>
        <begin position="200"/>
        <end position="211"/>
    </location>
</feature>
<feature type="region of interest" description="Disordered" evidence="1">
    <location>
        <begin position="200"/>
        <end position="220"/>
    </location>
</feature>
<name>A0A7S0JAV9_9EUKA</name>
<sequence length="220" mass="22945">MHSPKLSGMMLPVEHINTMQMGEDRSLPPTPRSPSPTCSPPSSPKRQKVELSPAEAAAAVAADDDLESRAAALGICEATRSWDETFLPPTPSSPSPTFSPPSSPKRGQRSTAELLAAQKAANAQLLAARAAAAVRTACSSSNACSSSLSSNDDEDDAETIASAVAMTSVASGMEAMVGVMHGEPMSDVTVAGAPRVESISNSQCSRLYTSSRGRRRERED</sequence>
<dbReference type="EMBL" id="HBER01042332">
    <property type="protein sequence ID" value="CAD8546037.1"/>
    <property type="molecule type" value="Transcribed_RNA"/>
</dbReference>
<evidence type="ECO:0000256" key="1">
    <source>
        <dbReference type="SAM" id="MobiDB-lite"/>
    </source>
</evidence>
<feature type="compositionally biased region" description="Pro residues" evidence="1">
    <location>
        <begin position="28"/>
        <end position="43"/>
    </location>
</feature>
<protein>
    <submittedName>
        <fullName evidence="2">Uncharacterized protein</fullName>
    </submittedName>
</protein>
<proteinExistence type="predicted"/>
<organism evidence="2">
    <name type="scientific">Calcidiscus leptoporus</name>
    <dbReference type="NCBI Taxonomy" id="127549"/>
    <lineage>
        <taxon>Eukaryota</taxon>
        <taxon>Haptista</taxon>
        <taxon>Haptophyta</taxon>
        <taxon>Prymnesiophyceae</taxon>
        <taxon>Coccolithales</taxon>
        <taxon>Calcidiscaceae</taxon>
        <taxon>Calcidiscus</taxon>
    </lineage>
</organism>
<evidence type="ECO:0000313" key="2">
    <source>
        <dbReference type="EMBL" id="CAD8546037.1"/>
    </source>
</evidence>
<feature type="region of interest" description="Disordered" evidence="1">
    <location>
        <begin position="1"/>
        <end position="64"/>
    </location>
</feature>
<feature type="compositionally biased region" description="Pro residues" evidence="1">
    <location>
        <begin position="88"/>
        <end position="103"/>
    </location>
</feature>
<accession>A0A7S0JAV9</accession>
<dbReference type="AlphaFoldDB" id="A0A7S0JAV9"/>
<feature type="region of interest" description="Disordered" evidence="1">
    <location>
        <begin position="83"/>
        <end position="111"/>
    </location>
</feature>